<keyword evidence="2" id="KW-0067">ATP-binding</keyword>
<dbReference type="OrthoDB" id="9794577at2"/>
<dbReference type="InterPro" id="IPR050445">
    <property type="entry name" value="Bact_polysacc_biosynth/exp"/>
</dbReference>
<dbReference type="PANTHER" id="PTHR32309">
    <property type="entry name" value="TYROSINE-PROTEIN KINASE"/>
    <property type="match status" value="1"/>
</dbReference>
<dbReference type="RefSeq" id="WP_078784359.1">
    <property type="nucleotide sequence ID" value="NZ_DBFOPY010000032.1"/>
</dbReference>
<dbReference type="GO" id="GO:0005886">
    <property type="term" value="C:plasma membrane"/>
    <property type="evidence" value="ECO:0007669"/>
    <property type="project" value="TreeGrafter"/>
</dbReference>
<dbReference type="SUPFAM" id="SSF52540">
    <property type="entry name" value="P-loop containing nucleoside triphosphate hydrolases"/>
    <property type="match status" value="1"/>
</dbReference>
<dbReference type="InterPro" id="IPR027417">
    <property type="entry name" value="P-loop_NTPase"/>
</dbReference>
<dbReference type="InterPro" id="IPR005702">
    <property type="entry name" value="Wzc-like_C"/>
</dbReference>
<evidence type="ECO:0000256" key="2">
    <source>
        <dbReference type="ARBA" id="ARBA00022840"/>
    </source>
</evidence>
<protein>
    <submittedName>
        <fullName evidence="3">Capsular exopolysaccharide family</fullName>
    </submittedName>
</protein>
<dbReference type="GO" id="GO:0004713">
    <property type="term" value="F:protein tyrosine kinase activity"/>
    <property type="evidence" value="ECO:0007669"/>
    <property type="project" value="TreeGrafter"/>
</dbReference>
<reference evidence="3 4" key="1">
    <citation type="submission" date="2017-02" db="EMBL/GenBank/DDBJ databases">
        <authorList>
            <person name="Peterson S.W."/>
        </authorList>
    </citation>
    <scope>NUCLEOTIDE SEQUENCE [LARGE SCALE GENOMIC DNA]</scope>
    <source>
        <strain evidence="3 4">ATCC 27749</strain>
    </source>
</reference>
<organism evidence="3 4">
    <name type="scientific">Gemmiger formicilis</name>
    <dbReference type="NCBI Taxonomy" id="745368"/>
    <lineage>
        <taxon>Bacteria</taxon>
        <taxon>Bacillati</taxon>
        <taxon>Bacillota</taxon>
        <taxon>Clostridia</taxon>
        <taxon>Eubacteriales</taxon>
        <taxon>Gemmiger</taxon>
    </lineage>
</organism>
<dbReference type="InterPro" id="IPR033756">
    <property type="entry name" value="YlxH/NBP35"/>
</dbReference>
<dbReference type="EMBL" id="FUYF01000006">
    <property type="protein sequence ID" value="SKA84513.1"/>
    <property type="molecule type" value="Genomic_DNA"/>
</dbReference>
<evidence type="ECO:0000256" key="1">
    <source>
        <dbReference type="ARBA" id="ARBA00022741"/>
    </source>
</evidence>
<keyword evidence="1" id="KW-0547">Nucleotide-binding</keyword>
<evidence type="ECO:0000313" key="3">
    <source>
        <dbReference type="EMBL" id="SKA84513.1"/>
    </source>
</evidence>
<accession>A0A1T4X4E1</accession>
<dbReference type="Gene3D" id="3.40.50.300">
    <property type="entry name" value="P-loop containing nucleotide triphosphate hydrolases"/>
    <property type="match status" value="1"/>
</dbReference>
<keyword evidence="4" id="KW-1185">Reference proteome</keyword>
<name>A0A1T4X4E1_9FIRM</name>
<dbReference type="Pfam" id="PF10609">
    <property type="entry name" value="ParA"/>
    <property type="match status" value="1"/>
</dbReference>
<dbReference type="Proteomes" id="UP000190286">
    <property type="component" value="Unassembled WGS sequence"/>
</dbReference>
<dbReference type="GO" id="GO:0005524">
    <property type="term" value="F:ATP binding"/>
    <property type="evidence" value="ECO:0007669"/>
    <property type="project" value="UniProtKB-KW"/>
</dbReference>
<gene>
    <name evidence="3" type="ORF">SAMN02745178_01423</name>
</gene>
<sequence>MSKASKNTSHRKLYTVGGDAPFQFVEAYKSLRTNLEFLSSAGNCKTILITSSVPEEGKSNVALNLAMTLTASGNRVVLVDCDLRKATISRYLRIPRNHAGLTNVITSKDEGALAAALVRVKDSGITVLTAGTIPPNPTELLSTPMTEKIFASLQKAFDYVIIDTPPVSVVTDAAVLCGIADGVLLVVRPGVTTIQSAQLSKKNLEAVNAHILGVVMNGYNGTQSGRRDGYSYAYSYSYYDEDKKGNDA</sequence>
<dbReference type="CDD" id="cd05387">
    <property type="entry name" value="BY-kinase"/>
    <property type="match status" value="1"/>
</dbReference>
<dbReference type="PANTHER" id="PTHR32309:SF13">
    <property type="entry name" value="FERRIC ENTEROBACTIN TRANSPORT PROTEIN FEPE"/>
    <property type="match status" value="1"/>
</dbReference>
<proteinExistence type="predicted"/>
<dbReference type="NCBIfam" id="TIGR01007">
    <property type="entry name" value="eps_fam"/>
    <property type="match status" value="1"/>
</dbReference>
<dbReference type="GeneID" id="93337890"/>
<dbReference type="AlphaFoldDB" id="A0A1T4X4E1"/>
<dbReference type="STRING" id="745368.SAMN02745178_01423"/>
<evidence type="ECO:0000313" key="4">
    <source>
        <dbReference type="Proteomes" id="UP000190286"/>
    </source>
</evidence>